<keyword evidence="2" id="KW-1185">Reference proteome</keyword>
<dbReference type="Proteomes" id="UP001239111">
    <property type="component" value="Chromosome 3"/>
</dbReference>
<name>A0ACC2NQV2_9HYME</name>
<accession>A0ACC2NQV2</accession>
<proteinExistence type="predicted"/>
<comment type="caution">
    <text evidence="1">The sequence shown here is derived from an EMBL/GenBank/DDBJ whole genome shotgun (WGS) entry which is preliminary data.</text>
</comment>
<evidence type="ECO:0000313" key="2">
    <source>
        <dbReference type="Proteomes" id="UP001239111"/>
    </source>
</evidence>
<evidence type="ECO:0000313" key="1">
    <source>
        <dbReference type="EMBL" id="KAJ8673645.1"/>
    </source>
</evidence>
<organism evidence="1 2">
    <name type="scientific">Eretmocerus hayati</name>
    <dbReference type="NCBI Taxonomy" id="131215"/>
    <lineage>
        <taxon>Eukaryota</taxon>
        <taxon>Metazoa</taxon>
        <taxon>Ecdysozoa</taxon>
        <taxon>Arthropoda</taxon>
        <taxon>Hexapoda</taxon>
        <taxon>Insecta</taxon>
        <taxon>Pterygota</taxon>
        <taxon>Neoptera</taxon>
        <taxon>Endopterygota</taxon>
        <taxon>Hymenoptera</taxon>
        <taxon>Apocrita</taxon>
        <taxon>Proctotrupomorpha</taxon>
        <taxon>Chalcidoidea</taxon>
        <taxon>Aphelinidae</taxon>
        <taxon>Aphelininae</taxon>
        <taxon>Eretmocerus</taxon>
    </lineage>
</organism>
<reference evidence="1" key="1">
    <citation type="submission" date="2023-04" db="EMBL/GenBank/DDBJ databases">
        <title>A chromosome-level genome assembly of the parasitoid wasp Eretmocerus hayati.</title>
        <authorList>
            <person name="Zhong Y."/>
            <person name="Liu S."/>
            <person name="Liu Y."/>
        </authorList>
    </citation>
    <scope>NUCLEOTIDE SEQUENCE</scope>
    <source>
        <strain evidence="1">ZJU_SS_LIU_2023</strain>
    </source>
</reference>
<gene>
    <name evidence="1" type="ORF">QAD02_004907</name>
</gene>
<sequence length="346" mass="40196">MDTLRVVGEIQSFEQASKSELSFSWNHKVPSEDDCWESPSIRLIDGFGFDHKWKLQVEKVFVESNSQPGPTAYRLSIEYLGKLRIQNTDFTIRCQVFGKEGRRTTEKVLYDDSTVEKNGKIGSQNFSERKSYKITSLPSSMYSFKIFCKITTTMTIFDMKSSIPWPNQHDIWLKDEYEQLFASGKFSDVTFIINDKKLHLHKSILSNRSVVFAAMFNHNIEENNSNEVAIDDQSYEVMTEFFRYLYAAKVNKLEDHVISLLMTANKYEVEGLKFLCEHYLIETLKNENVLDYLNIANCYNARKLEAECMKFLLSNAKEIVELPTFDLSSLPDELKNDLFRGIARKL</sequence>
<dbReference type="EMBL" id="CM056743">
    <property type="protein sequence ID" value="KAJ8673645.1"/>
    <property type="molecule type" value="Genomic_DNA"/>
</dbReference>
<protein>
    <submittedName>
        <fullName evidence="1">Uncharacterized protein</fullName>
    </submittedName>
</protein>